<keyword evidence="3" id="KW-1185">Reference proteome</keyword>
<organism evidence="2 3">
    <name type="scientific">Mucilaginibacter psychrotolerans</name>
    <dbReference type="NCBI Taxonomy" id="1524096"/>
    <lineage>
        <taxon>Bacteria</taxon>
        <taxon>Pseudomonadati</taxon>
        <taxon>Bacteroidota</taxon>
        <taxon>Sphingobacteriia</taxon>
        <taxon>Sphingobacteriales</taxon>
        <taxon>Sphingobacteriaceae</taxon>
        <taxon>Mucilaginibacter</taxon>
    </lineage>
</organism>
<accession>A0A4Y8SD51</accession>
<keyword evidence="1" id="KW-0812">Transmembrane</keyword>
<dbReference type="OrthoDB" id="799270at2"/>
<feature type="transmembrane region" description="Helical" evidence="1">
    <location>
        <begin position="17"/>
        <end position="41"/>
    </location>
</feature>
<feature type="transmembrane region" description="Helical" evidence="1">
    <location>
        <begin position="88"/>
        <end position="114"/>
    </location>
</feature>
<evidence type="ECO:0000313" key="3">
    <source>
        <dbReference type="Proteomes" id="UP000297540"/>
    </source>
</evidence>
<keyword evidence="1" id="KW-0472">Membrane</keyword>
<name>A0A4Y8SD51_9SPHI</name>
<reference evidence="2 3" key="1">
    <citation type="journal article" date="2017" name="Int. J. Syst. Evol. Microbiol.">
        <title>Mucilaginibacterpsychrotolerans sp. nov., isolated from peatlands.</title>
        <authorList>
            <person name="Deng Y."/>
            <person name="Shen L."/>
            <person name="Xu B."/>
            <person name="Liu Y."/>
            <person name="Gu Z."/>
            <person name="Liu H."/>
            <person name="Zhou Y."/>
        </authorList>
    </citation>
    <scope>NUCLEOTIDE SEQUENCE [LARGE SCALE GENOMIC DNA]</scope>
    <source>
        <strain evidence="2 3">NH7-4</strain>
    </source>
</reference>
<dbReference type="Proteomes" id="UP000297540">
    <property type="component" value="Unassembled WGS sequence"/>
</dbReference>
<dbReference type="EMBL" id="SOZE01000016">
    <property type="protein sequence ID" value="TFF36286.1"/>
    <property type="molecule type" value="Genomic_DNA"/>
</dbReference>
<gene>
    <name evidence="2" type="ORF">E2R66_15730</name>
</gene>
<comment type="caution">
    <text evidence="2">The sequence shown here is derived from an EMBL/GenBank/DDBJ whole genome shotgun (WGS) entry which is preliminary data.</text>
</comment>
<dbReference type="RefSeq" id="WP_133232398.1">
    <property type="nucleotide sequence ID" value="NZ_SOZE01000016.1"/>
</dbReference>
<proteinExistence type="predicted"/>
<sequence length="168" mass="19657">MNTERLAKYWSYAHKTLLISIIVASAFSYFFGAGVFVYFLLLNLRDYYHFDARLFEINRLKSRGLTEEDAENIRFVKKWEQTRIEGKISYCLFDGGVIQGGIIAVFLCLMAIGIYGVQKLFAQPSYMFIVTGGAYLFSGLIASLFYRYLWKQNEKRFRRLTQFEHLIS</sequence>
<evidence type="ECO:0000256" key="1">
    <source>
        <dbReference type="SAM" id="Phobius"/>
    </source>
</evidence>
<evidence type="ECO:0000313" key="2">
    <source>
        <dbReference type="EMBL" id="TFF36286.1"/>
    </source>
</evidence>
<dbReference type="AlphaFoldDB" id="A0A4Y8SD51"/>
<feature type="transmembrane region" description="Helical" evidence="1">
    <location>
        <begin position="126"/>
        <end position="149"/>
    </location>
</feature>
<protein>
    <submittedName>
        <fullName evidence="2">Uncharacterized protein</fullName>
    </submittedName>
</protein>
<keyword evidence="1" id="KW-1133">Transmembrane helix</keyword>